<gene>
    <name evidence="1" type="ORF">C0Q70_11941</name>
</gene>
<protein>
    <submittedName>
        <fullName evidence="1">Uncharacterized protein</fullName>
    </submittedName>
</protein>
<comment type="caution">
    <text evidence="1">The sequence shown here is derived from an EMBL/GenBank/DDBJ whole genome shotgun (WGS) entry which is preliminary data.</text>
</comment>
<sequence>MFYGQKAERIHRRTMGGGCHQVVVAVLLVVVMAAVTEGHGRVWEPPQRATMWRRGFDTTRDYNDNSLYCGGFKRLYMAENVYKTKDEEAIKPIEGRWREKQLVCSALEILVSHHRFLPAHVERENKDCL</sequence>
<keyword evidence="2" id="KW-1185">Reference proteome</keyword>
<name>A0A2T7P7G5_POMCA</name>
<evidence type="ECO:0000313" key="2">
    <source>
        <dbReference type="Proteomes" id="UP000245119"/>
    </source>
</evidence>
<evidence type="ECO:0000313" key="1">
    <source>
        <dbReference type="EMBL" id="PVD29343.1"/>
    </source>
</evidence>
<dbReference type="OrthoDB" id="64893at2759"/>
<dbReference type="AlphaFoldDB" id="A0A2T7P7G5"/>
<proteinExistence type="predicted"/>
<accession>A0A2T7P7G5</accession>
<dbReference type="STRING" id="400727.A0A2T7P7G5"/>
<dbReference type="EMBL" id="PZQS01000006">
    <property type="protein sequence ID" value="PVD29343.1"/>
    <property type="molecule type" value="Genomic_DNA"/>
</dbReference>
<dbReference type="Proteomes" id="UP000245119">
    <property type="component" value="Linkage Group LG6"/>
</dbReference>
<reference evidence="1 2" key="1">
    <citation type="submission" date="2018-04" db="EMBL/GenBank/DDBJ databases">
        <title>The genome of golden apple snail Pomacea canaliculata provides insight into stress tolerance and invasive adaptation.</title>
        <authorList>
            <person name="Liu C."/>
            <person name="Liu B."/>
            <person name="Ren Y."/>
            <person name="Zhang Y."/>
            <person name="Wang H."/>
            <person name="Li S."/>
            <person name="Jiang F."/>
            <person name="Yin L."/>
            <person name="Zhang G."/>
            <person name="Qian W."/>
            <person name="Fan W."/>
        </authorList>
    </citation>
    <scope>NUCLEOTIDE SEQUENCE [LARGE SCALE GENOMIC DNA]</scope>
    <source>
        <strain evidence="1">SZHN2017</strain>
        <tissue evidence="1">Muscle</tissue>
    </source>
</reference>
<organism evidence="1 2">
    <name type="scientific">Pomacea canaliculata</name>
    <name type="common">Golden apple snail</name>
    <dbReference type="NCBI Taxonomy" id="400727"/>
    <lineage>
        <taxon>Eukaryota</taxon>
        <taxon>Metazoa</taxon>
        <taxon>Spiralia</taxon>
        <taxon>Lophotrochozoa</taxon>
        <taxon>Mollusca</taxon>
        <taxon>Gastropoda</taxon>
        <taxon>Caenogastropoda</taxon>
        <taxon>Architaenioglossa</taxon>
        <taxon>Ampullarioidea</taxon>
        <taxon>Ampullariidae</taxon>
        <taxon>Pomacea</taxon>
    </lineage>
</organism>